<keyword evidence="2" id="KW-1185">Reference proteome</keyword>
<protein>
    <recommendedName>
        <fullName evidence="3">Guanylate cyclase domain-containing protein</fullName>
    </recommendedName>
</protein>
<proteinExistence type="predicted"/>
<evidence type="ECO:0008006" key="3">
    <source>
        <dbReference type="Google" id="ProtNLM"/>
    </source>
</evidence>
<dbReference type="EMBL" id="FOAA01000002">
    <property type="protein sequence ID" value="SEK53076.1"/>
    <property type="molecule type" value="Genomic_DNA"/>
</dbReference>
<dbReference type="STRING" id="1396821.SAMN05444515_102251"/>
<evidence type="ECO:0000313" key="2">
    <source>
        <dbReference type="Proteomes" id="UP000199256"/>
    </source>
</evidence>
<dbReference type="AlphaFoldDB" id="A0A1H7HRU0"/>
<organism evidence="1 2">
    <name type="scientific">Ectothiorhodospira marina</name>
    <dbReference type="NCBI Taxonomy" id="1396821"/>
    <lineage>
        <taxon>Bacteria</taxon>
        <taxon>Pseudomonadati</taxon>
        <taxon>Pseudomonadota</taxon>
        <taxon>Gammaproteobacteria</taxon>
        <taxon>Chromatiales</taxon>
        <taxon>Ectothiorhodospiraceae</taxon>
        <taxon>Ectothiorhodospira</taxon>
    </lineage>
</organism>
<accession>A0A1H7HRU0</accession>
<dbReference type="RefSeq" id="WP_090251101.1">
    <property type="nucleotide sequence ID" value="NZ_FOAA01000002.1"/>
</dbReference>
<name>A0A1H7HRU0_9GAMM</name>
<gene>
    <name evidence="1" type="ORF">SAMN05444515_102251</name>
</gene>
<reference evidence="2" key="1">
    <citation type="submission" date="2016-10" db="EMBL/GenBank/DDBJ databases">
        <authorList>
            <person name="Varghese N."/>
            <person name="Submissions S."/>
        </authorList>
    </citation>
    <scope>NUCLEOTIDE SEQUENCE [LARGE SCALE GENOMIC DNA]</scope>
    <source>
        <strain evidence="2">DSM 241</strain>
    </source>
</reference>
<dbReference type="Proteomes" id="UP000199256">
    <property type="component" value="Unassembled WGS sequence"/>
</dbReference>
<sequence>MKYEQRIVAFIDILGFKALLNETTDKKGNDDEKAIDAVVSAYEAIRDIWDLDKKSDYLDTKSSDTKKVSIFSDCLVVSFEINQPSEVFFTLLEIKWLIMRLIARKILCRGAVSLGKFIHTDNYLFGPALVEAYTLESKAAMYPRVILDHTVIEAGAKNRGLDHSFSQEHEYVQSLLELDSDGMYYIDYFFKAQSELDDPEYDFPEYIENLAEIIRKGLMGSSHHSKADIRVKYSWMRERYNKMVDIVTNKSAIQRLKQSGEYDLSEFYSQLKKISPNKYNKALQRTSR</sequence>
<evidence type="ECO:0000313" key="1">
    <source>
        <dbReference type="EMBL" id="SEK53076.1"/>
    </source>
</evidence>
<dbReference type="OrthoDB" id="9181325at2"/>